<proteinExistence type="predicted"/>
<feature type="compositionally biased region" description="Basic and acidic residues" evidence="1">
    <location>
        <begin position="457"/>
        <end position="478"/>
    </location>
</feature>
<evidence type="ECO:0000256" key="1">
    <source>
        <dbReference type="SAM" id="MobiDB-lite"/>
    </source>
</evidence>
<feature type="transmembrane region" description="Helical" evidence="2">
    <location>
        <begin position="292"/>
        <end position="310"/>
    </location>
</feature>
<dbReference type="Proteomes" id="UP001250181">
    <property type="component" value="Unassembled WGS sequence"/>
</dbReference>
<protein>
    <submittedName>
        <fullName evidence="3">DUF6350 family protein</fullName>
    </submittedName>
</protein>
<comment type="caution">
    <text evidence="3">The sequence shown here is derived from an EMBL/GenBank/DDBJ whole genome shotgun (WGS) entry which is preliminary data.</text>
</comment>
<reference evidence="3 4" key="1">
    <citation type="submission" date="2023-09" db="EMBL/GenBank/DDBJ databases">
        <title>Streptomyces sp. nov.: A antagonism against Alternaria gaisen Producing Streptochlin, Isolated from Tamarix root soil.</title>
        <authorList>
            <person name="Chen Y."/>
        </authorList>
    </citation>
    <scope>NUCLEOTIDE SEQUENCE [LARGE SCALE GENOMIC DNA]</scope>
    <source>
        <strain evidence="3 4">TRM76323</strain>
    </source>
</reference>
<dbReference type="InterPro" id="IPR045931">
    <property type="entry name" value="DUF6350"/>
</dbReference>
<feature type="compositionally biased region" description="Pro residues" evidence="1">
    <location>
        <begin position="406"/>
        <end position="418"/>
    </location>
</feature>
<feature type="transmembrane region" description="Helical" evidence="2">
    <location>
        <begin position="366"/>
        <end position="389"/>
    </location>
</feature>
<gene>
    <name evidence="3" type="ORF">RND61_14500</name>
</gene>
<feature type="transmembrane region" description="Helical" evidence="2">
    <location>
        <begin position="135"/>
        <end position="155"/>
    </location>
</feature>
<keyword evidence="2" id="KW-0812">Transmembrane</keyword>
<feature type="transmembrane region" description="Helical" evidence="2">
    <location>
        <begin position="227"/>
        <end position="246"/>
    </location>
</feature>
<feature type="compositionally biased region" description="Basic and acidic residues" evidence="1">
    <location>
        <begin position="501"/>
        <end position="520"/>
    </location>
</feature>
<name>A0ABU3QLK2_9ACTN</name>
<evidence type="ECO:0000313" key="4">
    <source>
        <dbReference type="Proteomes" id="UP001250181"/>
    </source>
</evidence>
<feature type="transmembrane region" description="Helical" evidence="2">
    <location>
        <begin position="65"/>
        <end position="83"/>
    </location>
</feature>
<feature type="transmembrane region" description="Helical" evidence="2">
    <location>
        <begin position="330"/>
        <end position="351"/>
    </location>
</feature>
<dbReference type="EMBL" id="JAWCTQ010000015">
    <property type="protein sequence ID" value="MDT9683272.1"/>
    <property type="molecule type" value="Genomic_DNA"/>
</dbReference>
<accession>A0ABU3QLK2</accession>
<feature type="transmembrane region" description="Helical" evidence="2">
    <location>
        <begin position="181"/>
        <end position="207"/>
    </location>
</feature>
<organism evidence="3 4">
    <name type="scientific">Streptomyces tamarix</name>
    <dbReference type="NCBI Taxonomy" id="3078565"/>
    <lineage>
        <taxon>Bacteria</taxon>
        <taxon>Bacillati</taxon>
        <taxon>Actinomycetota</taxon>
        <taxon>Actinomycetes</taxon>
        <taxon>Kitasatosporales</taxon>
        <taxon>Streptomycetaceae</taxon>
        <taxon>Streptomyces</taxon>
    </lineage>
</organism>
<evidence type="ECO:0000256" key="2">
    <source>
        <dbReference type="SAM" id="Phobius"/>
    </source>
</evidence>
<keyword evidence="2" id="KW-1133">Transmembrane helix</keyword>
<sequence>MALARGVIAAGLGLAAFAVLVTAAWIGSPYPDRGPDVALHVAAGLWLLAHGVELVRPETLSGTPAPVGVVPLLPAVLPVWLAYRTARDALEPGGTRPRTTPTGTVCAVTAGYTVVALGAFLYATGGPLEADPLSAAGHVPPVVALAAAAGAWSAYGRPLGPLPEWLPVRVRRAPARTRSLAAARAAGGALLVLLVGGALLVAGSLVGHWGATRGSLLGLTGDWGGRAAVLALALALLPNAAVWGAAYGLGPGFALGTGAVVTPLGVVGVPAVPDFPLLAAVPVGTRGGWVTWAAAVVPLVAGAVAGWCTAGEAAPPLVRRDEAWSARRTAGAAGLAAVVCGGATAVLAAAASGPLGRGRLSAFGPVWWQAGAAALAWTALVAVPTALALRAWRVRTTEARLAEAPPLSPLSPLPPLPPLSRVSPLPLPEDPRQRPPTAARPGPEAPRADGPQAEGPRAVEPRVDGPQVDEPRADEPRTVEPQAEAPRAVEPRADGPQVDKPGAEESRTVEQRADEPPGRP</sequence>
<keyword evidence="2" id="KW-0472">Membrane</keyword>
<dbReference type="RefSeq" id="WP_315878341.1">
    <property type="nucleotide sequence ID" value="NZ_JAWCTQ010000015.1"/>
</dbReference>
<feature type="transmembrane region" description="Helical" evidence="2">
    <location>
        <begin position="253"/>
        <end position="272"/>
    </location>
</feature>
<feature type="region of interest" description="Disordered" evidence="1">
    <location>
        <begin position="405"/>
        <end position="520"/>
    </location>
</feature>
<feature type="transmembrane region" description="Helical" evidence="2">
    <location>
        <begin position="104"/>
        <end position="123"/>
    </location>
</feature>
<keyword evidence="4" id="KW-1185">Reference proteome</keyword>
<evidence type="ECO:0000313" key="3">
    <source>
        <dbReference type="EMBL" id="MDT9683272.1"/>
    </source>
</evidence>
<dbReference type="Pfam" id="PF19877">
    <property type="entry name" value="DUF6350"/>
    <property type="match status" value="1"/>
</dbReference>